<name>A0A4Y2R4C6_ARAVE</name>
<keyword evidence="2" id="KW-1185">Reference proteome</keyword>
<dbReference type="Proteomes" id="UP000499080">
    <property type="component" value="Unassembled WGS sequence"/>
</dbReference>
<sequence length="137" mass="14813">MALVPIKPNNQPVKGKYAFMGEHNGAHLSGESGCPNPEVPRTLSLPVTSSQAFCFSDPPSSTERGSLHEKLCHSCFCSHGQLKTPVLAGVATLLTWWYCWSPVNIRLVSQLSGPLGTHERVIFWAWPGSTLPGDALS</sequence>
<evidence type="ECO:0000313" key="2">
    <source>
        <dbReference type="Proteomes" id="UP000499080"/>
    </source>
</evidence>
<accession>A0A4Y2R4C6</accession>
<gene>
    <name evidence="1" type="ORF">AVEN_130002_1</name>
</gene>
<comment type="caution">
    <text evidence="1">The sequence shown here is derived from an EMBL/GenBank/DDBJ whole genome shotgun (WGS) entry which is preliminary data.</text>
</comment>
<reference evidence="1 2" key="1">
    <citation type="journal article" date="2019" name="Sci. Rep.">
        <title>Orb-weaving spider Araneus ventricosus genome elucidates the spidroin gene catalogue.</title>
        <authorList>
            <person name="Kono N."/>
            <person name="Nakamura H."/>
            <person name="Ohtoshi R."/>
            <person name="Moran D.A.P."/>
            <person name="Shinohara A."/>
            <person name="Yoshida Y."/>
            <person name="Fujiwara M."/>
            <person name="Mori M."/>
            <person name="Tomita M."/>
            <person name="Arakawa K."/>
        </authorList>
    </citation>
    <scope>NUCLEOTIDE SEQUENCE [LARGE SCALE GENOMIC DNA]</scope>
</reference>
<proteinExistence type="predicted"/>
<dbReference type="EMBL" id="BGPR01015743">
    <property type="protein sequence ID" value="GBN70451.1"/>
    <property type="molecule type" value="Genomic_DNA"/>
</dbReference>
<organism evidence="1 2">
    <name type="scientific">Araneus ventricosus</name>
    <name type="common">Orbweaver spider</name>
    <name type="synonym">Epeira ventricosa</name>
    <dbReference type="NCBI Taxonomy" id="182803"/>
    <lineage>
        <taxon>Eukaryota</taxon>
        <taxon>Metazoa</taxon>
        <taxon>Ecdysozoa</taxon>
        <taxon>Arthropoda</taxon>
        <taxon>Chelicerata</taxon>
        <taxon>Arachnida</taxon>
        <taxon>Araneae</taxon>
        <taxon>Araneomorphae</taxon>
        <taxon>Entelegynae</taxon>
        <taxon>Araneoidea</taxon>
        <taxon>Araneidae</taxon>
        <taxon>Araneus</taxon>
    </lineage>
</organism>
<protein>
    <submittedName>
        <fullName evidence="1">Uncharacterized protein</fullName>
    </submittedName>
</protein>
<evidence type="ECO:0000313" key="1">
    <source>
        <dbReference type="EMBL" id="GBN70451.1"/>
    </source>
</evidence>
<dbReference type="AlphaFoldDB" id="A0A4Y2R4C6"/>